<dbReference type="EMBL" id="CP000781">
    <property type="protein sequence ID" value="ABS68853.1"/>
    <property type="molecule type" value="Genomic_DNA"/>
</dbReference>
<sequence length="141" mass="16458">MREKAPRASAIPRAPVSTEDVERRVMRAMKTLRALPDKEARFHRVQSQWPSHVQEAMDAYGSVEAVIPRFNPTPFDVTDCLHALTWVRHLEKNDWKILWWRSFELSFGTIAMYIGRSDETARRRYRDIMIDVWTAANGLAT</sequence>
<keyword evidence="3" id="KW-1185">Reference proteome</keyword>
<evidence type="ECO:0000259" key="1">
    <source>
        <dbReference type="Pfam" id="PF19889"/>
    </source>
</evidence>
<evidence type="ECO:0000313" key="2">
    <source>
        <dbReference type="EMBL" id="ABS68853.1"/>
    </source>
</evidence>
<name>A7ILG0_XANP2</name>
<dbReference type="Proteomes" id="UP000002417">
    <property type="component" value="Chromosome"/>
</dbReference>
<feature type="domain" description="DUF6362" evidence="1">
    <location>
        <begin position="33"/>
        <end position="131"/>
    </location>
</feature>
<dbReference type="Pfam" id="PF19889">
    <property type="entry name" value="DUF6362"/>
    <property type="match status" value="1"/>
</dbReference>
<dbReference type="KEGG" id="xau:Xaut_3625"/>
<dbReference type="HOGENOM" id="CLU_1824582_0_0_5"/>
<reference evidence="2 3" key="1">
    <citation type="submission" date="2007-07" db="EMBL/GenBank/DDBJ databases">
        <title>Complete sequence of chromosome of Xanthobacter autotrophicus Py2.</title>
        <authorList>
            <consortium name="US DOE Joint Genome Institute"/>
            <person name="Copeland A."/>
            <person name="Lucas S."/>
            <person name="Lapidus A."/>
            <person name="Barry K."/>
            <person name="Glavina del Rio T."/>
            <person name="Hammon N."/>
            <person name="Israni S."/>
            <person name="Dalin E."/>
            <person name="Tice H."/>
            <person name="Pitluck S."/>
            <person name="Sims D."/>
            <person name="Brettin T."/>
            <person name="Bruce D."/>
            <person name="Detter J.C."/>
            <person name="Han C."/>
            <person name="Tapia R."/>
            <person name="Brainard J."/>
            <person name="Schmutz J."/>
            <person name="Larimer F."/>
            <person name="Land M."/>
            <person name="Hauser L."/>
            <person name="Kyrpides N."/>
            <person name="Kim E."/>
            <person name="Ensigns S.A."/>
            <person name="Richardson P."/>
        </authorList>
    </citation>
    <scope>NUCLEOTIDE SEQUENCE [LARGE SCALE GENOMIC DNA]</scope>
    <source>
        <strain evidence="3">ATCC BAA-1158 / Py2</strain>
    </source>
</reference>
<gene>
    <name evidence="2" type="ordered locus">Xaut_3625</name>
</gene>
<organism evidence="2 3">
    <name type="scientific">Xanthobacter autotrophicus (strain ATCC BAA-1158 / Py2)</name>
    <dbReference type="NCBI Taxonomy" id="78245"/>
    <lineage>
        <taxon>Bacteria</taxon>
        <taxon>Pseudomonadati</taxon>
        <taxon>Pseudomonadota</taxon>
        <taxon>Alphaproteobacteria</taxon>
        <taxon>Hyphomicrobiales</taxon>
        <taxon>Xanthobacteraceae</taxon>
        <taxon>Xanthobacter</taxon>
    </lineage>
</organism>
<accession>A7ILG0</accession>
<dbReference type="InterPro" id="IPR045942">
    <property type="entry name" value="DUF6362"/>
</dbReference>
<proteinExistence type="predicted"/>
<protein>
    <recommendedName>
        <fullName evidence="1">DUF6362 domain-containing protein</fullName>
    </recommendedName>
</protein>
<evidence type="ECO:0000313" key="3">
    <source>
        <dbReference type="Proteomes" id="UP000002417"/>
    </source>
</evidence>
<dbReference type="AlphaFoldDB" id="A7ILG0"/>